<sequence>MSFTIHYYHGFKSSGDSTKAKAIESFITQNTKNIDINILDIKDDISDAIEQMNSVINSEDNNIFMGSSLGGYYATHFANKYNAKSIMINPAIHPLENFEVYLGENENYDTGNKFNITKDDIKLLRSLAPKKIKNPHKILVLLESGDEILDYKMTISYFRGANIDIFLGGDHSYSSFELKLEKIKKFINS</sequence>
<dbReference type="AlphaFoldDB" id="J4V6C9"/>
<reference evidence="1 2" key="1">
    <citation type="journal article" date="2012" name="ISME J.">
        <title>Genomic insights to SAR86, an abundant and uncultivated marine bacterial lineage.</title>
        <authorList>
            <person name="Dupont C.L."/>
            <person name="Rusch D.B."/>
            <person name="Yooseph S."/>
            <person name="Lombardo M.J."/>
            <person name="Richter R.A."/>
            <person name="Valas R."/>
            <person name="Novotny M."/>
            <person name="Yee-Greenbaum J."/>
            <person name="Selengut J.D."/>
            <person name="Haft D.H."/>
            <person name="Halpern A.L."/>
            <person name="Lasken R.S."/>
            <person name="Nealson K."/>
            <person name="Friedman R."/>
            <person name="Venter J.C."/>
        </authorList>
    </citation>
    <scope>NUCLEOTIDE SEQUENCE [LARGE SCALE GENOMIC DNA]</scope>
</reference>
<dbReference type="EMBL" id="JH611164">
    <property type="protein sequence ID" value="EJP73977.1"/>
    <property type="molecule type" value="Genomic_DNA"/>
</dbReference>
<dbReference type="HOGENOM" id="CLU_090996_2_0_6"/>
<dbReference type="Proteomes" id="UP000010116">
    <property type="component" value="Unassembled WGS sequence"/>
</dbReference>
<evidence type="ECO:0000313" key="1">
    <source>
        <dbReference type="EMBL" id="EJP73977.1"/>
    </source>
</evidence>
<gene>
    <name evidence="1" type="ORF">NT02SARS_0533</name>
</gene>
<dbReference type="SUPFAM" id="SSF53474">
    <property type="entry name" value="alpha/beta-Hydrolases"/>
    <property type="match status" value="1"/>
</dbReference>
<proteinExistence type="predicted"/>
<dbReference type="PANTHER" id="PTHR35602">
    <property type="entry name" value="ESTERASE YQIA-RELATED"/>
    <property type="match status" value="1"/>
</dbReference>
<dbReference type="Pfam" id="PF05728">
    <property type="entry name" value="UPF0227"/>
    <property type="match status" value="1"/>
</dbReference>
<dbReference type="Gene3D" id="3.40.50.1820">
    <property type="entry name" value="alpha/beta hydrolase"/>
    <property type="match status" value="1"/>
</dbReference>
<evidence type="ECO:0000313" key="2">
    <source>
        <dbReference type="Proteomes" id="UP000010116"/>
    </source>
</evidence>
<accession>J4V6C9</accession>
<protein>
    <submittedName>
        <fullName evidence="1">Putative esterase YqiA</fullName>
    </submittedName>
</protein>
<name>J4V6C9_9GAMM</name>
<dbReference type="PANTHER" id="PTHR35602:SF3">
    <property type="entry name" value="ESTERASE YQIA"/>
    <property type="match status" value="1"/>
</dbReference>
<dbReference type="InterPro" id="IPR008886">
    <property type="entry name" value="UPF0227/Esterase_YqiA"/>
</dbReference>
<dbReference type="InterPro" id="IPR029058">
    <property type="entry name" value="AB_hydrolase_fold"/>
</dbReference>
<organism evidence="1 2">
    <name type="scientific">SAR86 cluster bacterium SAR86B</name>
    <dbReference type="NCBI Taxonomy" id="1123867"/>
    <lineage>
        <taxon>Bacteria</taxon>
        <taxon>Pseudomonadati</taxon>
        <taxon>Pseudomonadota</taxon>
        <taxon>Gammaproteobacteria</taxon>
        <taxon>SAR86 cluster</taxon>
    </lineage>
</organism>
<dbReference type="ESTHER" id="9gamm-j4v6c9">
    <property type="family name" value="abh_upf00227"/>
</dbReference>